<evidence type="ECO:0000256" key="4">
    <source>
        <dbReference type="ARBA" id="ARBA00022692"/>
    </source>
</evidence>
<dbReference type="InterPro" id="IPR045276">
    <property type="entry name" value="YbiO_bact"/>
</dbReference>
<evidence type="ECO:0000256" key="2">
    <source>
        <dbReference type="ARBA" id="ARBA00008017"/>
    </source>
</evidence>
<organism evidence="9 10">
    <name type="scientific">Gordonia araii NBRC 100433</name>
    <dbReference type="NCBI Taxonomy" id="1073574"/>
    <lineage>
        <taxon>Bacteria</taxon>
        <taxon>Bacillati</taxon>
        <taxon>Actinomycetota</taxon>
        <taxon>Actinomycetes</taxon>
        <taxon>Mycobacteriales</taxon>
        <taxon>Gordoniaceae</taxon>
        <taxon>Gordonia</taxon>
    </lineage>
</organism>
<keyword evidence="3" id="KW-1003">Cell membrane</keyword>
<proteinExistence type="inferred from homology"/>
<dbReference type="EMBL" id="BAEE01000059">
    <property type="protein sequence ID" value="GAB10536.1"/>
    <property type="molecule type" value="Genomic_DNA"/>
</dbReference>
<dbReference type="GO" id="GO:0008381">
    <property type="term" value="F:mechanosensitive monoatomic ion channel activity"/>
    <property type="evidence" value="ECO:0007669"/>
    <property type="project" value="InterPro"/>
</dbReference>
<dbReference type="SUPFAM" id="SSF82689">
    <property type="entry name" value="Mechanosensitive channel protein MscS (YggB), C-terminal domain"/>
    <property type="match status" value="1"/>
</dbReference>
<evidence type="ECO:0000256" key="3">
    <source>
        <dbReference type="ARBA" id="ARBA00022475"/>
    </source>
</evidence>
<evidence type="ECO:0000256" key="1">
    <source>
        <dbReference type="ARBA" id="ARBA00004651"/>
    </source>
</evidence>
<keyword evidence="10" id="KW-1185">Reference proteome</keyword>
<evidence type="ECO:0000256" key="5">
    <source>
        <dbReference type="ARBA" id="ARBA00022989"/>
    </source>
</evidence>
<reference evidence="9 10" key="1">
    <citation type="submission" date="2011-11" db="EMBL/GenBank/DDBJ databases">
        <title>Whole genome shotgun sequence of Gordonia araii NBRC 100433.</title>
        <authorList>
            <person name="Yoshida Y."/>
            <person name="Hosoyama A."/>
            <person name="Tsuchikane K."/>
            <person name="Katsumata H."/>
            <person name="Yamazaki S."/>
            <person name="Fujita N."/>
        </authorList>
    </citation>
    <scope>NUCLEOTIDE SEQUENCE [LARGE SCALE GENOMIC DNA]</scope>
    <source>
        <strain evidence="9 10">NBRC 100433</strain>
    </source>
</reference>
<dbReference type="Gene3D" id="3.30.70.100">
    <property type="match status" value="1"/>
</dbReference>
<sequence>MTADRWGEIGSRALDRVWDWLSVTGLPIALWIVGGILAAEAVDWVLARFERRVTDPKRNEDAIVLAEEAKHRRALLQVVRWTIIAIIAIVVALRTLTLLGIPLTGLVGPGAVLGAALGFGAQRVVQDLLAGFFIVTEKQYGYGDLVRLVLTGGVVEEGHVEDISLRVTRLRSTDGELITVPNGQVITAINQSRDWARAVVDIVLAEGSDLSLVNEKLIKSGEAFQADKRFTSLLLDAPAPLGVTDMAADSYTVRVVARTLPGKQFQVSRDLRIFLIKDLRKAGIAVRSGYNPETPETEE</sequence>
<dbReference type="GO" id="GO:0005886">
    <property type="term" value="C:plasma membrane"/>
    <property type="evidence" value="ECO:0007669"/>
    <property type="project" value="UniProtKB-SubCell"/>
</dbReference>
<accession>G7H3W1</accession>
<keyword evidence="6 7" id="KW-0472">Membrane</keyword>
<feature type="transmembrane region" description="Helical" evidence="7">
    <location>
        <begin position="74"/>
        <end position="93"/>
    </location>
</feature>
<comment type="caution">
    <text evidence="9">The sequence shown here is derived from an EMBL/GenBank/DDBJ whole genome shotgun (WGS) entry which is preliminary data.</text>
</comment>
<comment type="subcellular location">
    <subcellularLocation>
        <location evidence="1">Cell membrane</location>
        <topology evidence="1">Multi-pass membrane protein</topology>
    </subcellularLocation>
</comment>
<gene>
    <name evidence="9" type="ORF">GOARA_059_00020</name>
</gene>
<dbReference type="Pfam" id="PF00924">
    <property type="entry name" value="MS_channel_2nd"/>
    <property type="match status" value="1"/>
</dbReference>
<feature type="domain" description="Mechanosensitive ion channel MscS" evidence="8">
    <location>
        <begin position="124"/>
        <end position="192"/>
    </location>
</feature>
<feature type="transmembrane region" description="Helical" evidence="7">
    <location>
        <begin position="20"/>
        <end position="42"/>
    </location>
</feature>
<dbReference type="InterPro" id="IPR006685">
    <property type="entry name" value="MscS_channel_2nd"/>
</dbReference>
<keyword evidence="5 7" id="KW-1133">Transmembrane helix</keyword>
<comment type="similarity">
    <text evidence="2">Belongs to the MscS (TC 1.A.23) family.</text>
</comment>
<keyword evidence="4 7" id="KW-0812">Transmembrane</keyword>
<evidence type="ECO:0000313" key="10">
    <source>
        <dbReference type="Proteomes" id="UP000035088"/>
    </source>
</evidence>
<dbReference type="PANTHER" id="PTHR30460:SF0">
    <property type="entry name" value="MODERATE CONDUCTANCE MECHANOSENSITIVE CHANNEL YBIO"/>
    <property type="match status" value="1"/>
</dbReference>
<evidence type="ECO:0000256" key="6">
    <source>
        <dbReference type="ARBA" id="ARBA00023136"/>
    </source>
</evidence>
<dbReference type="AlphaFoldDB" id="G7H3W1"/>
<dbReference type="InterPro" id="IPR011014">
    <property type="entry name" value="MscS_channel_TM-2"/>
</dbReference>
<dbReference type="OrthoDB" id="4638917at2"/>
<dbReference type="Gene3D" id="2.30.30.60">
    <property type="match status" value="1"/>
</dbReference>
<dbReference type="Proteomes" id="UP000035088">
    <property type="component" value="Unassembled WGS sequence"/>
</dbReference>
<evidence type="ECO:0000256" key="7">
    <source>
        <dbReference type="SAM" id="Phobius"/>
    </source>
</evidence>
<evidence type="ECO:0000313" key="9">
    <source>
        <dbReference type="EMBL" id="GAB10536.1"/>
    </source>
</evidence>
<dbReference type="RefSeq" id="WP_007322611.1">
    <property type="nucleotide sequence ID" value="NZ_BAEE01000059.1"/>
</dbReference>
<dbReference type="InterPro" id="IPR011066">
    <property type="entry name" value="MscS_channel_C_sf"/>
</dbReference>
<name>G7H3W1_9ACTN</name>
<protein>
    <submittedName>
        <fullName evidence="9">Putative MscS family protein</fullName>
    </submittedName>
</protein>
<evidence type="ECO:0000259" key="8">
    <source>
        <dbReference type="Pfam" id="PF00924"/>
    </source>
</evidence>
<dbReference type="InterPro" id="IPR010920">
    <property type="entry name" value="LSM_dom_sf"/>
</dbReference>
<dbReference type="InterPro" id="IPR023408">
    <property type="entry name" value="MscS_beta-dom_sf"/>
</dbReference>
<dbReference type="Gene3D" id="1.10.287.1260">
    <property type="match status" value="1"/>
</dbReference>
<dbReference type="SUPFAM" id="SSF82861">
    <property type="entry name" value="Mechanosensitive channel protein MscS (YggB), transmembrane region"/>
    <property type="match status" value="1"/>
</dbReference>
<dbReference type="PANTHER" id="PTHR30460">
    <property type="entry name" value="MODERATE CONDUCTANCE MECHANOSENSITIVE CHANNEL YBIO"/>
    <property type="match status" value="1"/>
</dbReference>
<dbReference type="STRING" id="1073574.GOARA_059_00020"/>
<dbReference type="SUPFAM" id="SSF50182">
    <property type="entry name" value="Sm-like ribonucleoproteins"/>
    <property type="match status" value="1"/>
</dbReference>